<feature type="compositionally biased region" description="Acidic residues" evidence="5">
    <location>
        <begin position="339"/>
        <end position="357"/>
    </location>
</feature>
<dbReference type="InterPro" id="IPR028386">
    <property type="entry name" value="CENP-C/Mif2/cnp3"/>
</dbReference>
<dbReference type="EMBL" id="LT853693">
    <property type="protein sequence ID" value="SMQ47436.1"/>
    <property type="molecule type" value="Genomic_DNA"/>
</dbReference>
<proteinExistence type="inferred from homology"/>
<keyword evidence="4" id="KW-0539">Nucleus</keyword>
<comment type="similarity">
    <text evidence="2">Belongs to the CENP-C/MIF2 family.</text>
</comment>
<dbReference type="InterPro" id="IPR014710">
    <property type="entry name" value="RmlC-like_jellyroll"/>
</dbReference>
<name>A0A1X7RJ39_ZYMT9</name>
<feature type="compositionally biased region" description="Acidic residues" evidence="5">
    <location>
        <begin position="216"/>
        <end position="228"/>
    </location>
</feature>
<dbReference type="GO" id="GO:0051315">
    <property type="term" value="P:attachment of mitotic spindle microtubules to kinetochore"/>
    <property type="evidence" value="ECO:0007669"/>
    <property type="project" value="TreeGrafter"/>
</dbReference>
<feature type="domain" description="Mif2/CENP-C cupin" evidence="6">
    <location>
        <begin position="565"/>
        <end position="655"/>
    </location>
</feature>
<evidence type="ECO:0008006" key="10">
    <source>
        <dbReference type="Google" id="ProtNLM"/>
    </source>
</evidence>
<dbReference type="GO" id="GO:0019237">
    <property type="term" value="F:centromeric DNA binding"/>
    <property type="evidence" value="ECO:0007669"/>
    <property type="project" value="InterPro"/>
</dbReference>
<protein>
    <recommendedName>
        <fullName evidence="10">Mif2/CENP-C cupin domain-containing protein</fullName>
    </recommendedName>
</protein>
<dbReference type="PANTHER" id="PTHR16684">
    <property type="entry name" value="CENTROMERE PROTEIN C"/>
    <property type="match status" value="1"/>
</dbReference>
<reference evidence="8 9" key="1">
    <citation type="submission" date="2016-06" db="EMBL/GenBank/DDBJ databases">
        <authorList>
            <person name="Kjaerup R.B."/>
            <person name="Dalgaard T.S."/>
            <person name="Juul-Madsen H.R."/>
        </authorList>
    </citation>
    <scope>NUCLEOTIDE SEQUENCE [LARGE SCALE GENOMIC DNA]</scope>
</reference>
<dbReference type="InterPro" id="IPR025974">
    <property type="entry name" value="Mif2/CENP-C_cupin"/>
</dbReference>
<feature type="compositionally biased region" description="Acidic residues" evidence="5">
    <location>
        <begin position="498"/>
        <end position="508"/>
    </location>
</feature>
<feature type="region of interest" description="Disordered" evidence="5">
    <location>
        <begin position="479"/>
        <end position="508"/>
    </location>
</feature>
<feature type="region of interest" description="Disordered" evidence="5">
    <location>
        <begin position="1"/>
        <end position="425"/>
    </location>
</feature>
<dbReference type="STRING" id="1276538.A0A1X7RJ39"/>
<evidence type="ECO:0000256" key="2">
    <source>
        <dbReference type="ARBA" id="ARBA00010291"/>
    </source>
</evidence>
<evidence type="ECO:0000256" key="4">
    <source>
        <dbReference type="ARBA" id="ARBA00023242"/>
    </source>
</evidence>
<feature type="compositionally biased region" description="Basic residues" evidence="5">
    <location>
        <begin position="372"/>
        <end position="382"/>
    </location>
</feature>
<feature type="compositionally biased region" description="Basic residues" evidence="5">
    <location>
        <begin position="480"/>
        <end position="492"/>
    </location>
</feature>
<evidence type="ECO:0000313" key="8">
    <source>
        <dbReference type="EMBL" id="SMQ47436.1"/>
    </source>
</evidence>
<dbReference type="Proteomes" id="UP000215127">
    <property type="component" value="Chromosome 2"/>
</dbReference>
<evidence type="ECO:0000313" key="9">
    <source>
        <dbReference type="Proteomes" id="UP000215127"/>
    </source>
</evidence>
<evidence type="ECO:0000256" key="1">
    <source>
        <dbReference type="ARBA" id="ARBA00004123"/>
    </source>
</evidence>
<evidence type="ECO:0000259" key="7">
    <source>
        <dbReference type="Pfam" id="PF15624"/>
    </source>
</evidence>
<dbReference type="GO" id="GO:0005634">
    <property type="term" value="C:nucleus"/>
    <property type="evidence" value="ECO:0007669"/>
    <property type="project" value="UniProtKB-SubCell"/>
</dbReference>
<gene>
    <name evidence="8" type="ORF">ZT3D7_G2584</name>
</gene>
<dbReference type="Gene3D" id="2.60.120.10">
    <property type="entry name" value="Jelly Rolls"/>
    <property type="match status" value="1"/>
</dbReference>
<accession>A0A1X7RJ39</accession>
<dbReference type="Pfam" id="PF11699">
    <property type="entry name" value="CENP-C_C"/>
    <property type="match status" value="1"/>
</dbReference>
<dbReference type="PANTHER" id="PTHR16684:SF11">
    <property type="entry name" value="CENTROMERE PROTEIN C"/>
    <property type="match status" value="1"/>
</dbReference>
<keyword evidence="3" id="KW-0238">DNA-binding</keyword>
<dbReference type="GO" id="GO:0051382">
    <property type="term" value="P:kinetochore assembly"/>
    <property type="evidence" value="ECO:0007669"/>
    <property type="project" value="InterPro"/>
</dbReference>
<dbReference type="Pfam" id="PF15624">
    <property type="entry name" value="Mif2_N"/>
    <property type="match status" value="1"/>
</dbReference>
<feature type="domain" description="Mif2 N-terminal" evidence="7">
    <location>
        <begin position="20"/>
        <end position="145"/>
    </location>
</feature>
<dbReference type="AlphaFoldDB" id="A0A1X7RJ39"/>
<keyword evidence="9" id="KW-1185">Reference proteome</keyword>
<sequence>MAPPAKNATPGRRRRADNQYFDVGKVGRKTGITLQDTGIRDEHGLEPVSGIFSSPGEPSRHNGDRTLTSEGMDLQEGSTPDVTKTLTRRRTPHLPPPRQTTPRHTNIGSPKRMSSARPGSRHIPDEDEGSSPSGNAPPANRRLNFAGATNRNRKSISVVESGSPFKPRKTLRRSTGPARPGPYEHEDDDDEEEEDVEVERVNAGYADQSVEHSIEEDGPMMMNEDDGYPVDPDQTAISIEQTQDAREPTKKRGRPRKSDQSNNSQIEQSPIAGPSNHSSKKRDRASLNDDMDESAASQRGELGGWSKKPRTSNGGNVVVHRDGEPETIDPTLLAHGDEYMVDADDYPGEQPDSEVEAQLESQLAEPEPSTKAKGRPKGKGKAKAAAPKERDANRAMQKRGSPVKINDSPSKIRQRGGSTGPISNVNLRAITPAQDAGQMTSRAGRNLIQPLKFWENEALIWKSGEIEGIIRADPVEKPKLKTKRKRKGKASKRSGLDSIEEESETESIMADEWEEEIGVITGHVASWNPLLKNGQGDGDPDEPLQEDIAFAASSIITRDVPQSAFKYAKIMTMPFFGAGVVELPPEGFKRAKNSRRMQMVFFVHEGKVLVEVGATGLEVNEFALSKGGVWVVPRGNNYAITNESRTRSAKVFFAQGCVVDQAAADAPA</sequence>
<dbReference type="InterPro" id="IPR028929">
    <property type="entry name" value="Mif2_N"/>
</dbReference>
<evidence type="ECO:0000256" key="5">
    <source>
        <dbReference type="SAM" id="MobiDB-lite"/>
    </source>
</evidence>
<evidence type="ECO:0000256" key="3">
    <source>
        <dbReference type="ARBA" id="ARBA00023125"/>
    </source>
</evidence>
<dbReference type="GO" id="GO:0000776">
    <property type="term" value="C:kinetochore"/>
    <property type="evidence" value="ECO:0007669"/>
    <property type="project" value="InterPro"/>
</dbReference>
<feature type="compositionally biased region" description="Acidic residues" evidence="5">
    <location>
        <begin position="185"/>
        <end position="197"/>
    </location>
</feature>
<dbReference type="GO" id="GO:0051455">
    <property type="term" value="P:spindle attachment to meiosis I kinetochore"/>
    <property type="evidence" value="ECO:0007669"/>
    <property type="project" value="TreeGrafter"/>
</dbReference>
<organism evidence="8 9">
    <name type="scientific">Zymoseptoria tritici (strain ST99CH_3D7)</name>
    <dbReference type="NCBI Taxonomy" id="1276538"/>
    <lineage>
        <taxon>Eukaryota</taxon>
        <taxon>Fungi</taxon>
        <taxon>Dikarya</taxon>
        <taxon>Ascomycota</taxon>
        <taxon>Pezizomycotina</taxon>
        <taxon>Dothideomycetes</taxon>
        <taxon>Dothideomycetidae</taxon>
        <taxon>Mycosphaerellales</taxon>
        <taxon>Mycosphaerellaceae</taxon>
        <taxon>Zymoseptoria</taxon>
    </lineage>
</organism>
<comment type="subcellular location">
    <subcellularLocation>
        <location evidence="1">Nucleus</location>
    </subcellularLocation>
</comment>
<evidence type="ECO:0000259" key="6">
    <source>
        <dbReference type="Pfam" id="PF11699"/>
    </source>
</evidence>
<dbReference type="SUPFAM" id="SSF51182">
    <property type="entry name" value="RmlC-like cupins"/>
    <property type="match status" value="1"/>
</dbReference>
<dbReference type="InterPro" id="IPR011051">
    <property type="entry name" value="RmlC_Cupin_sf"/>
</dbReference>